<dbReference type="CDD" id="cd00037">
    <property type="entry name" value="CLECT"/>
    <property type="match status" value="1"/>
</dbReference>
<organism evidence="2 3">
    <name type="scientific">Meganyctiphanes norvegica</name>
    <name type="common">Northern krill</name>
    <name type="synonym">Thysanopoda norvegica</name>
    <dbReference type="NCBI Taxonomy" id="48144"/>
    <lineage>
        <taxon>Eukaryota</taxon>
        <taxon>Metazoa</taxon>
        <taxon>Ecdysozoa</taxon>
        <taxon>Arthropoda</taxon>
        <taxon>Crustacea</taxon>
        <taxon>Multicrustacea</taxon>
        <taxon>Malacostraca</taxon>
        <taxon>Eumalacostraca</taxon>
        <taxon>Eucarida</taxon>
        <taxon>Euphausiacea</taxon>
        <taxon>Euphausiidae</taxon>
        <taxon>Meganyctiphanes</taxon>
    </lineage>
</organism>
<dbReference type="Proteomes" id="UP001497623">
    <property type="component" value="Unassembled WGS sequence"/>
</dbReference>
<reference evidence="2 3" key="1">
    <citation type="submission" date="2024-05" db="EMBL/GenBank/DDBJ databases">
        <authorList>
            <person name="Wallberg A."/>
        </authorList>
    </citation>
    <scope>NUCLEOTIDE SEQUENCE [LARGE SCALE GENOMIC DNA]</scope>
</reference>
<evidence type="ECO:0000313" key="3">
    <source>
        <dbReference type="Proteomes" id="UP001497623"/>
    </source>
</evidence>
<evidence type="ECO:0000256" key="1">
    <source>
        <dbReference type="SAM" id="MobiDB-lite"/>
    </source>
</evidence>
<sequence length="142" mass="16176">HGNESFWVGGSTVSGGIGWMWVDGSPLLHNAPLWHVNSNGLPIRVQQHDITPRQSRQKQRKFKPDITTSTSWRSRQNRAKKRFRGKSEFTQLREWRIINTDREQSQGRILPGAGACMIPKLGHVLAACPFTRRLSYICAITL</sequence>
<feature type="region of interest" description="Disordered" evidence="1">
    <location>
        <begin position="49"/>
        <end position="71"/>
    </location>
</feature>
<accession>A0AAV2RP87</accession>
<dbReference type="EMBL" id="CAXKWB010029597">
    <property type="protein sequence ID" value="CAL4135857.1"/>
    <property type="molecule type" value="Genomic_DNA"/>
</dbReference>
<comment type="caution">
    <text evidence="2">The sequence shown here is derived from an EMBL/GenBank/DDBJ whole genome shotgun (WGS) entry which is preliminary data.</text>
</comment>
<keyword evidence="3" id="KW-1185">Reference proteome</keyword>
<gene>
    <name evidence="2" type="ORF">MNOR_LOCUS27726</name>
</gene>
<protein>
    <submittedName>
        <fullName evidence="2">Uncharacterized protein</fullName>
    </submittedName>
</protein>
<proteinExistence type="predicted"/>
<feature type="non-terminal residue" evidence="2">
    <location>
        <position position="1"/>
    </location>
</feature>
<dbReference type="AlphaFoldDB" id="A0AAV2RP87"/>
<name>A0AAV2RP87_MEGNR</name>
<evidence type="ECO:0000313" key="2">
    <source>
        <dbReference type="EMBL" id="CAL4135857.1"/>
    </source>
</evidence>